<dbReference type="InterPro" id="IPR000873">
    <property type="entry name" value="AMP-dep_synth/lig_dom"/>
</dbReference>
<dbReference type="GO" id="GO:0043041">
    <property type="term" value="P:amino acid activation for nonribosomal peptide biosynthetic process"/>
    <property type="evidence" value="ECO:0007669"/>
    <property type="project" value="TreeGrafter"/>
</dbReference>
<evidence type="ECO:0000313" key="3">
    <source>
        <dbReference type="Proteomes" id="UP000185696"/>
    </source>
</evidence>
<dbReference type="FunFam" id="3.40.50.980:FF:000001">
    <property type="entry name" value="Non-ribosomal peptide synthetase"/>
    <property type="match status" value="1"/>
</dbReference>
<accession>A0A7Z1AUJ3</accession>
<dbReference type="PRINTS" id="PR00154">
    <property type="entry name" value="AMPBINDING"/>
</dbReference>
<dbReference type="InterPro" id="IPR042099">
    <property type="entry name" value="ANL_N_sf"/>
</dbReference>
<proteinExistence type="predicted"/>
<organism evidence="2 3">
    <name type="scientific">Actinophytocola xinjiangensis</name>
    <dbReference type="NCBI Taxonomy" id="485602"/>
    <lineage>
        <taxon>Bacteria</taxon>
        <taxon>Bacillati</taxon>
        <taxon>Actinomycetota</taxon>
        <taxon>Actinomycetes</taxon>
        <taxon>Pseudonocardiales</taxon>
        <taxon>Pseudonocardiaceae</taxon>
    </lineage>
</organism>
<evidence type="ECO:0000313" key="2">
    <source>
        <dbReference type="EMBL" id="OLF04223.1"/>
    </source>
</evidence>
<dbReference type="Proteomes" id="UP000185696">
    <property type="component" value="Unassembled WGS sequence"/>
</dbReference>
<comment type="caution">
    <text evidence="2">The sequence shown here is derived from an EMBL/GenBank/DDBJ whole genome shotgun (WGS) entry which is preliminary data.</text>
</comment>
<dbReference type="Gene3D" id="3.40.50.12780">
    <property type="entry name" value="N-terminal domain of ligase-like"/>
    <property type="match status" value="1"/>
</dbReference>
<feature type="domain" description="AMP-dependent synthetase/ligase" evidence="1">
    <location>
        <begin position="35"/>
        <end position="370"/>
    </location>
</feature>
<dbReference type="GO" id="GO:0044550">
    <property type="term" value="P:secondary metabolite biosynthetic process"/>
    <property type="evidence" value="ECO:0007669"/>
    <property type="project" value="TreeGrafter"/>
</dbReference>
<dbReference type="EMBL" id="MSIF01000063">
    <property type="protein sequence ID" value="OLF04223.1"/>
    <property type="molecule type" value="Genomic_DNA"/>
</dbReference>
<sequence length="370" mass="40291">LSDLELLSDTEKHQLLHDWNNTGHQLPDQTLPQLFETQAARTPEAVAVVHGQTSLTYRELDARANQLAHHLRHRGVSAGTLVGVCAERGPELIVGLLGILKSGGAYVPLDPEHPAPRLDFMLRDTEASLVLVQSNLRDRLSGYGGDLVDLEPARQAHDARPEVDPARVAGPDDLAYVIYTSGSTGAPKGVQVEHGSVVNYLEFMRDFTRLEPDDVVAQTSPISFDMFVYECWLPLSTGARLVVIEKNVLLNPDSFAEAIRDQKISVVRMTASLFNQHLTEYPELASGLRVIAYGGEAVERSVADRVIAGPHAPEMVLHTYGPTETTVSSVVCAVTGDTPESRTMPIGRPVANTRVYVVDRFGKPTPIGVP</sequence>
<evidence type="ECO:0000259" key="1">
    <source>
        <dbReference type="Pfam" id="PF00501"/>
    </source>
</evidence>
<dbReference type="AlphaFoldDB" id="A0A7Z1AUJ3"/>
<dbReference type="InterPro" id="IPR020459">
    <property type="entry name" value="AMP-binding"/>
</dbReference>
<feature type="non-terminal residue" evidence="2">
    <location>
        <position position="370"/>
    </location>
</feature>
<dbReference type="PANTHER" id="PTHR45527">
    <property type="entry name" value="NONRIBOSOMAL PEPTIDE SYNTHETASE"/>
    <property type="match status" value="1"/>
</dbReference>
<gene>
    <name evidence="2" type="ORF">BLA60_41800</name>
</gene>
<dbReference type="RefSeq" id="WP_162293095.1">
    <property type="nucleotide sequence ID" value="NZ_MSIF01000063.1"/>
</dbReference>
<name>A0A7Z1AUJ3_9PSEU</name>
<protein>
    <recommendedName>
        <fullName evidence="1">AMP-dependent synthetase/ligase domain-containing protein</fullName>
    </recommendedName>
</protein>
<keyword evidence="3" id="KW-1185">Reference proteome</keyword>
<dbReference type="GO" id="GO:0031177">
    <property type="term" value="F:phosphopantetheine binding"/>
    <property type="evidence" value="ECO:0007669"/>
    <property type="project" value="TreeGrafter"/>
</dbReference>
<dbReference type="PROSITE" id="PS00455">
    <property type="entry name" value="AMP_BINDING"/>
    <property type="match status" value="1"/>
</dbReference>
<dbReference type="InterPro" id="IPR020845">
    <property type="entry name" value="AMP-binding_CS"/>
</dbReference>
<reference evidence="2 3" key="1">
    <citation type="submission" date="2016-12" db="EMBL/GenBank/DDBJ databases">
        <title>The draft genome sequence of Actinophytocola xinjiangensis.</title>
        <authorList>
            <person name="Wang W."/>
            <person name="Yuan L."/>
        </authorList>
    </citation>
    <scope>NUCLEOTIDE SEQUENCE [LARGE SCALE GENOMIC DNA]</scope>
    <source>
        <strain evidence="2 3">CGMCC 4.4663</strain>
    </source>
</reference>
<dbReference type="PANTHER" id="PTHR45527:SF1">
    <property type="entry name" value="FATTY ACID SYNTHASE"/>
    <property type="match status" value="1"/>
</dbReference>
<dbReference type="SUPFAM" id="SSF56801">
    <property type="entry name" value="Acetyl-CoA synthetase-like"/>
    <property type="match status" value="1"/>
</dbReference>
<dbReference type="Pfam" id="PF00501">
    <property type="entry name" value="AMP-binding"/>
    <property type="match status" value="1"/>
</dbReference>
<feature type="non-terminal residue" evidence="2">
    <location>
        <position position="1"/>
    </location>
</feature>
<dbReference type="GO" id="GO:0005737">
    <property type="term" value="C:cytoplasm"/>
    <property type="evidence" value="ECO:0007669"/>
    <property type="project" value="TreeGrafter"/>
</dbReference>